<dbReference type="EMBL" id="KN833697">
    <property type="protein sequence ID" value="KIK27248.1"/>
    <property type="molecule type" value="Genomic_DNA"/>
</dbReference>
<name>A0A0D0A5A6_9AGAM</name>
<protein>
    <submittedName>
        <fullName evidence="1">Uncharacterized protein</fullName>
    </submittedName>
</protein>
<evidence type="ECO:0000313" key="2">
    <source>
        <dbReference type="Proteomes" id="UP000054018"/>
    </source>
</evidence>
<dbReference type="Proteomes" id="UP000054018">
    <property type="component" value="Unassembled WGS sequence"/>
</dbReference>
<organism evidence="1 2">
    <name type="scientific">Pisolithus microcarpus 441</name>
    <dbReference type="NCBI Taxonomy" id="765257"/>
    <lineage>
        <taxon>Eukaryota</taxon>
        <taxon>Fungi</taxon>
        <taxon>Dikarya</taxon>
        <taxon>Basidiomycota</taxon>
        <taxon>Agaricomycotina</taxon>
        <taxon>Agaricomycetes</taxon>
        <taxon>Agaricomycetidae</taxon>
        <taxon>Boletales</taxon>
        <taxon>Sclerodermatineae</taxon>
        <taxon>Pisolithaceae</taxon>
        <taxon>Pisolithus</taxon>
    </lineage>
</organism>
<dbReference type="HOGENOM" id="CLU_2427863_0_0_1"/>
<accession>A0A0D0A5A6</accession>
<keyword evidence="2" id="KW-1185">Reference proteome</keyword>
<sequence length="91" mass="10019">MRTYALQQRYGNDFAFSSRRSEGMHYVCSRLSERSTEDSRTDADDSACRCGSMLVVSLYRGCVSSGGGNFLMEGVLTGGTDRRATAARVWS</sequence>
<reference evidence="2" key="2">
    <citation type="submission" date="2015-01" db="EMBL/GenBank/DDBJ databases">
        <title>Evolutionary Origins and Diversification of the Mycorrhizal Mutualists.</title>
        <authorList>
            <consortium name="DOE Joint Genome Institute"/>
            <consortium name="Mycorrhizal Genomics Consortium"/>
            <person name="Kohler A."/>
            <person name="Kuo A."/>
            <person name="Nagy L.G."/>
            <person name="Floudas D."/>
            <person name="Copeland A."/>
            <person name="Barry K.W."/>
            <person name="Cichocki N."/>
            <person name="Veneault-Fourrey C."/>
            <person name="LaButti K."/>
            <person name="Lindquist E.A."/>
            <person name="Lipzen A."/>
            <person name="Lundell T."/>
            <person name="Morin E."/>
            <person name="Murat C."/>
            <person name="Riley R."/>
            <person name="Ohm R."/>
            <person name="Sun H."/>
            <person name="Tunlid A."/>
            <person name="Henrissat B."/>
            <person name="Grigoriev I.V."/>
            <person name="Hibbett D.S."/>
            <person name="Martin F."/>
        </authorList>
    </citation>
    <scope>NUCLEOTIDE SEQUENCE [LARGE SCALE GENOMIC DNA]</scope>
    <source>
        <strain evidence="2">441</strain>
    </source>
</reference>
<proteinExistence type="predicted"/>
<gene>
    <name evidence="1" type="ORF">PISMIDRAFT_203458</name>
</gene>
<evidence type="ECO:0000313" key="1">
    <source>
        <dbReference type="EMBL" id="KIK27248.1"/>
    </source>
</evidence>
<reference evidence="1 2" key="1">
    <citation type="submission" date="2014-04" db="EMBL/GenBank/DDBJ databases">
        <authorList>
            <consortium name="DOE Joint Genome Institute"/>
            <person name="Kuo A."/>
            <person name="Kohler A."/>
            <person name="Costa M.D."/>
            <person name="Nagy L.G."/>
            <person name="Floudas D."/>
            <person name="Copeland A."/>
            <person name="Barry K.W."/>
            <person name="Cichocki N."/>
            <person name="Veneault-Fourrey C."/>
            <person name="LaButti K."/>
            <person name="Lindquist E.A."/>
            <person name="Lipzen A."/>
            <person name="Lundell T."/>
            <person name="Morin E."/>
            <person name="Murat C."/>
            <person name="Sun H."/>
            <person name="Tunlid A."/>
            <person name="Henrissat B."/>
            <person name="Grigoriev I.V."/>
            <person name="Hibbett D.S."/>
            <person name="Martin F."/>
            <person name="Nordberg H.P."/>
            <person name="Cantor M.N."/>
            <person name="Hua S.X."/>
        </authorList>
    </citation>
    <scope>NUCLEOTIDE SEQUENCE [LARGE SCALE GENOMIC DNA]</scope>
    <source>
        <strain evidence="1 2">441</strain>
    </source>
</reference>
<dbReference type="AlphaFoldDB" id="A0A0D0A5A6"/>